<dbReference type="AlphaFoldDB" id="A0A5J5BC37"/>
<evidence type="ECO:0000313" key="2">
    <source>
        <dbReference type="Proteomes" id="UP000325577"/>
    </source>
</evidence>
<reference evidence="1 2" key="1">
    <citation type="submission" date="2019-09" db="EMBL/GenBank/DDBJ databases">
        <title>A chromosome-level genome assembly of the Chinese tupelo Nyssa sinensis.</title>
        <authorList>
            <person name="Yang X."/>
            <person name="Kang M."/>
            <person name="Yang Y."/>
            <person name="Xiong H."/>
            <person name="Wang M."/>
            <person name="Zhang Z."/>
            <person name="Wang Z."/>
            <person name="Wu H."/>
            <person name="Ma T."/>
            <person name="Liu J."/>
            <person name="Xi Z."/>
        </authorList>
    </citation>
    <scope>NUCLEOTIDE SEQUENCE [LARGE SCALE GENOMIC DNA]</scope>
    <source>
        <strain evidence="1">J267</strain>
        <tissue evidence="1">Leaf</tissue>
    </source>
</reference>
<name>A0A5J5BC37_9ASTE</name>
<proteinExistence type="predicted"/>
<organism evidence="1 2">
    <name type="scientific">Nyssa sinensis</name>
    <dbReference type="NCBI Taxonomy" id="561372"/>
    <lineage>
        <taxon>Eukaryota</taxon>
        <taxon>Viridiplantae</taxon>
        <taxon>Streptophyta</taxon>
        <taxon>Embryophyta</taxon>
        <taxon>Tracheophyta</taxon>
        <taxon>Spermatophyta</taxon>
        <taxon>Magnoliopsida</taxon>
        <taxon>eudicotyledons</taxon>
        <taxon>Gunneridae</taxon>
        <taxon>Pentapetalae</taxon>
        <taxon>asterids</taxon>
        <taxon>Cornales</taxon>
        <taxon>Nyssaceae</taxon>
        <taxon>Nyssa</taxon>
    </lineage>
</organism>
<sequence length="123" mass="13725">MGCVGCGFVARNYVLWGSSVLPFPVENRGGSGTGLCYGIDAILPRLHLEATDVITSKLLDKKLWLQRFSKETIDCNSEDCRLSNYQKVLRSLRQKGIGRGFRVGNKGNKPRFVGGKTEEENWD</sequence>
<protein>
    <submittedName>
        <fullName evidence="1">Uncharacterized protein</fullName>
    </submittedName>
</protein>
<accession>A0A5J5BC37</accession>
<keyword evidence="2" id="KW-1185">Reference proteome</keyword>
<dbReference type="EMBL" id="CM018037">
    <property type="protein sequence ID" value="KAA8538791.1"/>
    <property type="molecule type" value="Genomic_DNA"/>
</dbReference>
<gene>
    <name evidence="1" type="ORF">F0562_025483</name>
</gene>
<evidence type="ECO:0000313" key="1">
    <source>
        <dbReference type="EMBL" id="KAA8538791.1"/>
    </source>
</evidence>
<dbReference type="Proteomes" id="UP000325577">
    <property type="component" value="Linkage Group LG14"/>
</dbReference>